<evidence type="ECO:0000313" key="2">
    <source>
        <dbReference type="EMBL" id="KAF3604125.1"/>
    </source>
</evidence>
<dbReference type="EMBL" id="QGKX02000004">
    <property type="protein sequence ID" value="KAF3604125.1"/>
    <property type="molecule type" value="Genomic_DNA"/>
</dbReference>
<reference evidence="2" key="1">
    <citation type="submission" date="2019-12" db="EMBL/GenBank/DDBJ databases">
        <title>Genome sequencing and annotation of Brassica cretica.</title>
        <authorList>
            <person name="Studholme D.J."/>
            <person name="Sarris P."/>
        </authorList>
    </citation>
    <scope>NUCLEOTIDE SEQUENCE</scope>
    <source>
        <strain evidence="2">PFS-109/04</strain>
        <tissue evidence="2">Leaf</tissue>
    </source>
</reference>
<gene>
    <name evidence="2" type="ORF">F2Q69_00035457</name>
</gene>
<evidence type="ECO:0000313" key="3">
    <source>
        <dbReference type="Proteomes" id="UP000712600"/>
    </source>
</evidence>
<accession>A0A8S9SUW9</accession>
<feature type="compositionally biased region" description="Low complexity" evidence="1">
    <location>
        <begin position="46"/>
        <end position="57"/>
    </location>
</feature>
<dbReference type="AlphaFoldDB" id="A0A8S9SUW9"/>
<comment type="caution">
    <text evidence="2">The sequence shown here is derived from an EMBL/GenBank/DDBJ whole genome shotgun (WGS) entry which is preliminary data.</text>
</comment>
<protein>
    <submittedName>
        <fullName evidence="2">Uncharacterized protein</fullName>
    </submittedName>
</protein>
<sequence length="166" mass="18583">MPSNTRSNKEQTLIFSDPALLERTIRKGKRNTSIDNNTCSSNDIRLPSSTETTLPSTAHTHPTSIEIPPWTSIDTEPRDRFMDDLEESSDFGVFWSLLSAELQRRIRCLAMRGYAHFIEEWSVCLARGNCRGNEGLSIDGEPLPSIDGAPLPSIDGDARIWAKHIL</sequence>
<evidence type="ECO:0000256" key="1">
    <source>
        <dbReference type="SAM" id="MobiDB-lite"/>
    </source>
</evidence>
<proteinExistence type="predicted"/>
<feature type="region of interest" description="Disordered" evidence="1">
    <location>
        <begin position="31"/>
        <end position="62"/>
    </location>
</feature>
<name>A0A8S9SUW9_BRACR</name>
<dbReference type="Proteomes" id="UP000712600">
    <property type="component" value="Unassembled WGS sequence"/>
</dbReference>
<organism evidence="2 3">
    <name type="scientific">Brassica cretica</name>
    <name type="common">Mustard</name>
    <dbReference type="NCBI Taxonomy" id="69181"/>
    <lineage>
        <taxon>Eukaryota</taxon>
        <taxon>Viridiplantae</taxon>
        <taxon>Streptophyta</taxon>
        <taxon>Embryophyta</taxon>
        <taxon>Tracheophyta</taxon>
        <taxon>Spermatophyta</taxon>
        <taxon>Magnoliopsida</taxon>
        <taxon>eudicotyledons</taxon>
        <taxon>Gunneridae</taxon>
        <taxon>Pentapetalae</taxon>
        <taxon>rosids</taxon>
        <taxon>malvids</taxon>
        <taxon>Brassicales</taxon>
        <taxon>Brassicaceae</taxon>
        <taxon>Brassiceae</taxon>
        <taxon>Brassica</taxon>
    </lineage>
</organism>
<feature type="compositionally biased region" description="Polar residues" evidence="1">
    <location>
        <begin position="31"/>
        <end position="43"/>
    </location>
</feature>